<keyword evidence="2" id="KW-0812">Transmembrane</keyword>
<gene>
    <name evidence="3" type="ORF">K5L39_22540</name>
</gene>
<name>A0ABU5Z3K4_9MYCO</name>
<sequence>MRRVWVSSVLAVAAGVAAVVVPLLLVSSVPAAASACREPTVSVWDPISGAWECVWNEDRYGPCPPARCSGHLPTQSPPPSTSSRRPVPPDTWQDLPERVPVSHTSPPSPWPHRIGVAAAVVVGAAAVLWLWGYIEVRAEMRAAALDEADDDEDDEDADEPDGSAFADSQPGESVQQQEHQLLMDELIADELRRMRGQDH</sequence>
<organism evidence="3 4">
    <name type="scientific">[Mycobacterium] vasticus</name>
    <dbReference type="NCBI Taxonomy" id="2875777"/>
    <lineage>
        <taxon>Bacteria</taxon>
        <taxon>Bacillati</taxon>
        <taxon>Actinomycetota</taxon>
        <taxon>Actinomycetes</taxon>
        <taxon>Mycobacteriales</taxon>
        <taxon>Mycobacteriaceae</taxon>
        <taxon>Mycolicibacter</taxon>
    </lineage>
</organism>
<dbReference type="Proteomes" id="UP001299283">
    <property type="component" value="Unassembled WGS sequence"/>
</dbReference>
<evidence type="ECO:0000313" key="3">
    <source>
        <dbReference type="EMBL" id="MEB3071958.1"/>
    </source>
</evidence>
<feature type="region of interest" description="Disordered" evidence="1">
    <location>
        <begin position="145"/>
        <end position="178"/>
    </location>
</feature>
<keyword evidence="4" id="KW-1185">Reference proteome</keyword>
<protein>
    <submittedName>
        <fullName evidence="3">Uncharacterized protein</fullName>
    </submittedName>
</protein>
<evidence type="ECO:0000256" key="1">
    <source>
        <dbReference type="SAM" id="MobiDB-lite"/>
    </source>
</evidence>
<feature type="compositionally biased region" description="Acidic residues" evidence="1">
    <location>
        <begin position="146"/>
        <end position="161"/>
    </location>
</feature>
<reference evidence="3 4" key="1">
    <citation type="submission" date="2023-12" db="EMBL/GenBank/DDBJ databases">
        <title>Description of new species of Mycobacterium terrae complex isolated from sewage at the Sao Paulo Zoological Park Foundation in Brazil.</title>
        <authorList>
            <person name="Romagnoli C.L."/>
            <person name="Conceicao E.C."/>
            <person name="Machado E."/>
            <person name="Barreto L.B.P.F."/>
            <person name="Sharma A."/>
            <person name="Silva N.M."/>
            <person name="Marques L.E."/>
            <person name="Juliana M.A."/>
            <person name="Lourenco M.C.S."/>
            <person name="Digiampietri L.A."/>
            <person name="Suffys P.N."/>
            <person name="Viana-Niero C."/>
        </authorList>
    </citation>
    <scope>NUCLEOTIDE SEQUENCE [LARGE SCALE GENOMIC DNA]</scope>
    <source>
        <strain evidence="3 4">MYC017</strain>
    </source>
</reference>
<keyword evidence="2" id="KW-1133">Transmembrane helix</keyword>
<keyword evidence="2" id="KW-0472">Membrane</keyword>
<evidence type="ECO:0000256" key="2">
    <source>
        <dbReference type="SAM" id="Phobius"/>
    </source>
</evidence>
<feature type="transmembrane region" description="Helical" evidence="2">
    <location>
        <begin position="114"/>
        <end position="134"/>
    </location>
</feature>
<comment type="caution">
    <text evidence="3">The sequence shown here is derived from an EMBL/GenBank/DDBJ whole genome shotgun (WGS) entry which is preliminary data.</text>
</comment>
<dbReference type="RefSeq" id="WP_329779761.1">
    <property type="nucleotide sequence ID" value="NZ_JAYJJQ010000042.1"/>
</dbReference>
<dbReference type="EMBL" id="JAYJJQ010000042">
    <property type="protein sequence ID" value="MEB3071958.1"/>
    <property type="molecule type" value="Genomic_DNA"/>
</dbReference>
<evidence type="ECO:0000313" key="4">
    <source>
        <dbReference type="Proteomes" id="UP001299283"/>
    </source>
</evidence>
<accession>A0ABU5Z3K4</accession>
<feature type="region of interest" description="Disordered" evidence="1">
    <location>
        <begin position="70"/>
        <end position="110"/>
    </location>
</feature>
<proteinExistence type="predicted"/>